<evidence type="ECO:0000256" key="4">
    <source>
        <dbReference type="ARBA" id="ARBA00022889"/>
    </source>
</evidence>
<gene>
    <name evidence="8" type="ORF">PUN28_013083</name>
</gene>
<dbReference type="GO" id="GO:0007155">
    <property type="term" value="P:cell adhesion"/>
    <property type="evidence" value="ECO:0007669"/>
    <property type="project" value="UniProtKB-KW"/>
</dbReference>
<sequence>MNDPTISTKLDNILNDPSSVSTTVEVRENVVEKEPSASVDTIDKKGQKFNARENSFAAKKTVAQGMMDVALITANANQLRYLIEYQQASPTFYLVMILIIISLLLQVAVGISLIFKGRFDMKGMSKSFYAQRINNYVVVGVFLITIVNVFIAAFSITTPSTQPLSVVTFDRPLNP</sequence>
<evidence type="ECO:0000256" key="5">
    <source>
        <dbReference type="ARBA" id="ARBA00022989"/>
    </source>
</evidence>
<dbReference type="Proteomes" id="UP001430953">
    <property type="component" value="Unassembled WGS sequence"/>
</dbReference>
<dbReference type="AlphaFoldDB" id="A0AAW2F9N7"/>
<evidence type="ECO:0000256" key="1">
    <source>
        <dbReference type="ARBA" id="ARBA00004141"/>
    </source>
</evidence>
<keyword evidence="6 7" id="KW-0472">Membrane</keyword>
<dbReference type="Pfam" id="PF04923">
    <property type="entry name" value="Ninjurin"/>
    <property type="match status" value="1"/>
</dbReference>
<feature type="transmembrane region" description="Helical" evidence="7">
    <location>
        <begin position="136"/>
        <end position="156"/>
    </location>
</feature>
<protein>
    <recommendedName>
        <fullName evidence="10">Ninjurin-1</fullName>
    </recommendedName>
</protein>
<proteinExistence type="inferred from homology"/>
<dbReference type="GO" id="GO:0042246">
    <property type="term" value="P:tissue regeneration"/>
    <property type="evidence" value="ECO:0007669"/>
    <property type="project" value="InterPro"/>
</dbReference>
<dbReference type="PANTHER" id="PTHR12316">
    <property type="entry name" value="NINJURIN-RELATED"/>
    <property type="match status" value="1"/>
</dbReference>
<dbReference type="InterPro" id="IPR007007">
    <property type="entry name" value="Ninjurin"/>
</dbReference>
<evidence type="ECO:0000256" key="7">
    <source>
        <dbReference type="SAM" id="Phobius"/>
    </source>
</evidence>
<dbReference type="GO" id="GO:0016020">
    <property type="term" value="C:membrane"/>
    <property type="evidence" value="ECO:0007669"/>
    <property type="project" value="UniProtKB-SubCell"/>
</dbReference>
<dbReference type="PANTHER" id="PTHR12316:SF1">
    <property type="entry name" value="NINJURIN-B"/>
    <property type="match status" value="1"/>
</dbReference>
<evidence type="ECO:0000256" key="3">
    <source>
        <dbReference type="ARBA" id="ARBA00022692"/>
    </source>
</evidence>
<reference evidence="8 9" key="1">
    <citation type="submission" date="2023-03" db="EMBL/GenBank/DDBJ databases">
        <title>High recombination rates correlate with genetic variation in Cardiocondyla obscurior ants.</title>
        <authorList>
            <person name="Errbii M."/>
        </authorList>
    </citation>
    <scope>NUCLEOTIDE SEQUENCE [LARGE SCALE GENOMIC DNA]</scope>
    <source>
        <strain evidence="8">Alpha-2009</strain>
        <tissue evidence="8">Whole body</tissue>
    </source>
</reference>
<name>A0AAW2F9N7_9HYME</name>
<evidence type="ECO:0000256" key="2">
    <source>
        <dbReference type="ARBA" id="ARBA00008141"/>
    </source>
</evidence>
<comment type="caution">
    <text evidence="8">The sequence shown here is derived from an EMBL/GenBank/DDBJ whole genome shotgun (WGS) entry which is preliminary data.</text>
</comment>
<evidence type="ECO:0000256" key="6">
    <source>
        <dbReference type="ARBA" id="ARBA00023136"/>
    </source>
</evidence>
<organism evidence="8 9">
    <name type="scientific">Cardiocondyla obscurior</name>
    <dbReference type="NCBI Taxonomy" id="286306"/>
    <lineage>
        <taxon>Eukaryota</taxon>
        <taxon>Metazoa</taxon>
        <taxon>Ecdysozoa</taxon>
        <taxon>Arthropoda</taxon>
        <taxon>Hexapoda</taxon>
        <taxon>Insecta</taxon>
        <taxon>Pterygota</taxon>
        <taxon>Neoptera</taxon>
        <taxon>Endopterygota</taxon>
        <taxon>Hymenoptera</taxon>
        <taxon>Apocrita</taxon>
        <taxon>Aculeata</taxon>
        <taxon>Formicoidea</taxon>
        <taxon>Formicidae</taxon>
        <taxon>Myrmicinae</taxon>
        <taxon>Cardiocondyla</taxon>
    </lineage>
</organism>
<evidence type="ECO:0000313" key="8">
    <source>
        <dbReference type="EMBL" id="KAL0111649.1"/>
    </source>
</evidence>
<evidence type="ECO:0008006" key="10">
    <source>
        <dbReference type="Google" id="ProtNLM"/>
    </source>
</evidence>
<keyword evidence="4" id="KW-0130">Cell adhesion</keyword>
<accession>A0AAW2F9N7</accession>
<keyword evidence="3 7" id="KW-0812">Transmembrane</keyword>
<evidence type="ECO:0000313" key="9">
    <source>
        <dbReference type="Proteomes" id="UP001430953"/>
    </source>
</evidence>
<dbReference type="EMBL" id="JADYXP020000013">
    <property type="protein sequence ID" value="KAL0111649.1"/>
    <property type="molecule type" value="Genomic_DNA"/>
</dbReference>
<feature type="transmembrane region" description="Helical" evidence="7">
    <location>
        <begin position="92"/>
        <end position="115"/>
    </location>
</feature>
<keyword evidence="9" id="KW-1185">Reference proteome</keyword>
<keyword evidence="5 7" id="KW-1133">Transmembrane helix</keyword>
<comment type="similarity">
    <text evidence="2">Belongs to the ninjurin family.</text>
</comment>
<comment type="subcellular location">
    <subcellularLocation>
        <location evidence="1">Membrane</location>
        <topology evidence="1">Multi-pass membrane protein</topology>
    </subcellularLocation>
</comment>